<accession>A0A166PTR0</accession>
<evidence type="ECO:0008006" key="4">
    <source>
        <dbReference type="Google" id="ProtNLM"/>
    </source>
</evidence>
<keyword evidence="1" id="KW-1133">Transmembrane helix</keyword>
<name>A0A166PTR0_9AGAM</name>
<evidence type="ECO:0000256" key="1">
    <source>
        <dbReference type="SAM" id="Phobius"/>
    </source>
</evidence>
<dbReference type="OrthoDB" id="2755432at2759"/>
<feature type="transmembrane region" description="Helical" evidence="1">
    <location>
        <begin position="109"/>
        <end position="126"/>
    </location>
</feature>
<organism evidence="2 3">
    <name type="scientific">Athelia psychrophila</name>
    <dbReference type="NCBI Taxonomy" id="1759441"/>
    <lineage>
        <taxon>Eukaryota</taxon>
        <taxon>Fungi</taxon>
        <taxon>Dikarya</taxon>
        <taxon>Basidiomycota</taxon>
        <taxon>Agaricomycotina</taxon>
        <taxon>Agaricomycetes</taxon>
        <taxon>Agaricomycetidae</taxon>
        <taxon>Atheliales</taxon>
        <taxon>Atheliaceae</taxon>
        <taxon>Athelia</taxon>
    </lineage>
</organism>
<dbReference type="Proteomes" id="UP000076532">
    <property type="component" value="Unassembled WGS sequence"/>
</dbReference>
<sequence length="168" mass="18795">MMVKPQGLIRPIVPEDDQLDGAEEDGGLCDLGDVSMDSTGQHVSRQDRKSYPDFVVVSYDEGKYDRIRMIIEIGSLQETTAIPSKITKKELQKQLHSYMLLLGDEGGRWGTYVLGVGVLGTEVFYIRSRMQSGKMGFNQNGSWTSLYDDAFVKEMEKVALLCSQLDSD</sequence>
<protein>
    <recommendedName>
        <fullName evidence="4">Fungal-type protein kinase domain-containing protein</fullName>
    </recommendedName>
</protein>
<reference evidence="2 3" key="1">
    <citation type="journal article" date="2016" name="Mol. Biol. Evol.">
        <title>Comparative Genomics of Early-Diverging Mushroom-Forming Fungi Provides Insights into the Origins of Lignocellulose Decay Capabilities.</title>
        <authorList>
            <person name="Nagy L.G."/>
            <person name="Riley R."/>
            <person name="Tritt A."/>
            <person name="Adam C."/>
            <person name="Daum C."/>
            <person name="Floudas D."/>
            <person name="Sun H."/>
            <person name="Yadav J.S."/>
            <person name="Pangilinan J."/>
            <person name="Larsson K.H."/>
            <person name="Matsuura K."/>
            <person name="Barry K."/>
            <person name="Labutti K."/>
            <person name="Kuo R."/>
            <person name="Ohm R.A."/>
            <person name="Bhattacharya S.S."/>
            <person name="Shirouzu T."/>
            <person name="Yoshinaga Y."/>
            <person name="Martin F.M."/>
            <person name="Grigoriev I.V."/>
            <person name="Hibbett D.S."/>
        </authorList>
    </citation>
    <scope>NUCLEOTIDE SEQUENCE [LARGE SCALE GENOMIC DNA]</scope>
    <source>
        <strain evidence="2 3">CBS 109695</strain>
    </source>
</reference>
<proteinExistence type="predicted"/>
<evidence type="ECO:0000313" key="3">
    <source>
        <dbReference type="Proteomes" id="UP000076532"/>
    </source>
</evidence>
<keyword evidence="1" id="KW-0812">Transmembrane</keyword>
<keyword evidence="3" id="KW-1185">Reference proteome</keyword>
<gene>
    <name evidence="2" type="ORF">FIBSPDRAFT_887237</name>
</gene>
<keyword evidence="1" id="KW-0472">Membrane</keyword>
<dbReference type="EMBL" id="KV417514">
    <property type="protein sequence ID" value="KZP26439.1"/>
    <property type="molecule type" value="Genomic_DNA"/>
</dbReference>
<evidence type="ECO:0000313" key="2">
    <source>
        <dbReference type="EMBL" id="KZP26439.1"/>
    </source>
</evidence>
<dbReference type="AlphaFoldDB" id="A0A166PTR0"/>